<organism evidence="1 2">
    <name type="scientific">Candidatus Marithioploca araucensis</name>
    <dbReference type="NCBI Taxonomy" id="70273"/>
    <lineage>
        <taxon>Bacteria</taxon>
        <taxon>Pseudomonadati</taxon>
        <taxon>Pseudomonadota</taxon>
        <taxon>Gammaproteobacteria</taxon>
        <taxon>Thiotrichales</taxon>
        <taxon>Thiotrichaceae</taxon>
        <taxon>Candidatus Marithioploca</taxon>
    </lineage>
</organism>
<sequence length="75" mass="8532">MVGKRADSEWIKSKIVAPAYPPYLAVEKILFKQTNYIDENTSISAHQSINVYGKAKQKYEVRIGSRAVDVRVFVD</sequence>
<dbReference type="EMBL" id="JAUCGM010000918">
    <property type="protein sequence ID" value="MDM8563849.1"/>
    <property type="molecule type" value="Genomic_DNA"/>
</dbReference>
<name>A0ABT7VWA8_9GAMM</name>
<evidence type="ECO:0000313" key="1">
    <source>
        <dbReference type="EMBL" id="MDM8563849.1"/>
    </source>
</evidence>
<gene>
    <name evidence="1" type="ORF">QUF54_10900</name>
</gene>
<keyword evidence="2" id="KW-1185">Reference proteome</keyword>
<accession>A0ABT7VWA8</accession>
<evidence type="ECO:0000313" key="2">
    <source>
        <dbReference type="Proteomes" id="UP001171945"/>
    </source>
</evidence>
<proteinExistence type="predicted"/>
<protein>
    <submittedName>
        <fullName evidence="1">Uncharacterized protein</fullName>
    </submittedName>
</protein>
<reference evidence="1" key="1">
    <citation type="submission" date="2023-06" db="EMBL/GenBank/DDBJ databases">
        <title>Uncultivated large filamentous bacteria from sulfidic sediments reveal new species and different genomic features in energy metabolism and defense.</title>
        <authorList>
            <person name="Fonseca A."/>
        </authorList>
    </citation>
    <scope>NUCLEOTIDE SEQUENCE</scope>
    <source>
        <strain evidence="1">HSG4</strain>
    </source>
</reference>
<dbReference type="Proteomes" id="UP001171945">
    <property type="component" value="Unassembled WGS sequence"/>
</dbReference>
<comment type="caution">
    <text evidence="1">The sequence shown here is derived from an EMBL/GenBank/DDBJ whole genome shotgun (WGS) entry which is preliminary data.</text>
</comment>